<evidence type="ECO:0000313" key="1">
    <source>
        <dbReference type="EMBL" id="KAL2614219.1"/>
    </source>
</evidence>
<name>A0ABD1XZI1_9MARC</name>
<protein>
    <submittedName>
        <fullName evidence="1">Uncharacterized protein</fullName>
    </submittedName>
</protein>
<sequence>MLRVNGGACHGSVDFLSMISEREGPKTIFLHRNLVARTSSYSFSVRVACRHSSAFSELESHLRLSAGFIFGGFTRRL</sequence>
<dbReference type="AlphaFoldDB" id="A0ABD1XZI1"/>
<dbReference type="Proteomes" id="UP001605036">
    <property type="component" value="Unassembled WGS sequence"/>
</dbReference>
<gene>
    <name evidence="1" type="ORF">R1flu_025911</name>
</gene>
<comment type="caution">
    <text evidence="1">The sequence shown here is derived from an EMBL/GenBank/DDBJ whole genome shotgun (WGS) entry which is preliminary data.</text>
</comment>
<dbReference type="EMBL" id="JBHFFA010000007">
    <property type="protein sequence ID" value="KAL2614219.1"/>
    <property type="molecule type" value="Genomic_DNA"/>
</dbReference>
<reference evidence="1 2" key="1">
    <citation type="submission" date="2024-09" db="EMBL/GenBank/DDBJ databases">
        <title>Chromosome-scale assembly of Riccia fluitans.</title>
        <authorList>
            <person name="Paukszto L."/>
            <person name="Sawicki J."/>
            <person name="Karawczyk K."/>
            <person name="Piernik-Szablinska J."/>
            <person name="Szczecinska M."/>
            <person name="Mazdziarz M."/>
        </authorList>
    </citation>
    <scope>NUCLEOTIDE SEQUENCE [LARGE SCALE GENOMIC DNA]</scope>
    <source>
        <strain evidence="1">Rf_01</strain>
        <tissue evidence="1">Aerial parts of the thallus</tissue>
    </source>
</reference>
<evidence type="ECO:0000313" key="2">
    <source>
        <dbReference type="Proteomes" id="UP001605036"/>
    </source>
</evidence>
<accession>A0ABD1XZI1</accession>
<organism evidence="1 2">
    <name type="scientific">Riccia fluitans</name>
    <dbReference type="NCBI Taxonomy" id="41844"/>
    <lineage>
        <taxon>Eukaryota</taxon>
        <taxon>Viridiplantae</taxon>
        <taxon>Streptophyta</taxon>
        <taxon>Embryophyta</taxon>
        <taxon>Marchantiophyta</taxon>
        <taxon>Marchantiopsida</taxon>
        <taxon>Marchantiidae</taxon>
        <taxon>Marchantiales</taxon>
        <taxon>Ricciaceae</taxon>
        <taxon>Riccia</taxon>
    </lineage>
</organism>
<proteinExistence type="predicted"/>
<keyword evidence="2" id="KW-1185">Reference proteome</keyword>